<organism evidence="1 2">
    <name type="scientific">Prunus yedoensis var. nudiflora</name>
    <dbReference type="NCBI Taxonomy" id="2094558"/>
    <lineage>
        <taxon>Eukaryota</taxon>
        <taxon>Viridiplantae</taxon>
        <taxon>Streptophyta</taxon>
        <taxon>Embryophyta</taxon>
        <taxon>Tracheophyta</taxon>
        <taxon>Spermatophyta</taxon>
        <taxon>Magnoliopsida</taxon>
        <taxon>eudicotyledons</taxon>
        <taxon>Gunneridae</taxon>
        <taxon>Pentapetalae</taxon>
        <taxon>rosids</taxon>
        <taxon>fabids</taxon>
        <taxon>Rosales</taxon>
        <taxon>Rosaceae</taxon>
        <taxon>Amygdaloideae</taxon>
        <taxon>Amygdaleae</taxon>
        <taxon>Prunus</taxon>
    </lineage>
</organism>
<proteinExistence type="predicted"/>
<evidence type="ECO:0000313" key="2">
    <source>
        <dbReference type="Proteomes" id="UP000250321"/>
    </source>
</evidence>
<comment type="caution">
    <text evidence="1">The sequence shown here is derived from an EMBL/GenBank/DDBJ whole genome shotgun (WGS) entry which is preliminary data.</text>
</comment>
<protein>
    <submittedName>
        <fullName evidence="1">Uncharacterized protein</fullName>
    </submittedName>
</protein>
<accession>A0A314Y1H3</accession>
<name>A0A314Y1H3_PRUYE</name>
<dbReference type="Proteomes" id="UP000250321">
    <property type="component" value="Unassembled WGS sequence"/>
</dbReference>
<sequence length="124" mass="13340">MRSKPKMAERKIYFFMFGLRAATRGSLVFLSGHAADPADPGVFRSKKYLKIPANEKHTRTKDSKLCGESTSSMQDANAVTVGGKPLDKDVLGKYATSKMCTSDSGKKNAPETSSCILLACSPCA</sequence>
<dbReference type="OrthoDB" id="9909019at2759"/>
<dbReference type="AlphaFoldDB" id="A0A314Y1H3"/>
<gene>
    <name evidence="1" type="ORF">Pyn_20873</name>
</gene>
<evidence type="ECO:0000313" key="1">
    <source>
        <dbReference type="EMBL" id="PQP97950.1"/>
    </source>
</evidence>
<dbReference type="EMBL" id="PJQY01001950">
    <property type="protein sequence ID" value="PQP97950.1"/>
    <property type="molecule type" value="Genomic_DNA"/>
</dbReference>
<reference evidence="1 2" key="1">
    <citation type="submission" date="2018-02" db="EMBL/GenBank/DDBJ databases">
        <title>Draft genome of wild Prunus yedoensis var. nudiflora.</title>
        <authorList>
            <person name="Baek S."/>
            <person name="Kim J.-H."/>
            <person name="Choi K."/>
            <person name="Kim G.-B."/>
            <person name="Cho A."/>
            <person name="Jang H."/>
            <person name="Shin C.-H."/>
            <person name="Yu H.-J."/>
            <person name="Mun J.-H."/>
        </authorList>
    </citation>
    <scope>NUCLEOTIDE SEQUENCE [LARGE SCALE GENOMIC DNA]</scope>
    <source>
        <strain evidence="2">cv. Jeju island</strain>
        <tissue evidence="1">Leaf</tissue>
    </source>
</reference>
<keyword evidence="2" id="KW-1185">Reference proteome</keyword>
<dbReference type="STRING" id="2094558.A0A314Y1H3"/>